<dbReference type="EMBL" id="CP144526">
    <property type="protein sequence ID" value="WWC72183.1"/>
    <property type="molecule type" value="Genomic_DNA"/>
</dbReference>
<dbReference type="CDD" id="cd02325">
    <property type="entry name" value="R3H"/>
    <property type="match status" value="1"/>
</dbReference>
<keyword evidence="4" id="KW-1185">Reference proteome</keyword>
<dbReference type="GeneID" id="30173337"/>
<proteinExistence type="predicted"/>
<dbReference type="STRING" id="1296096.A0A1B9I169"/>
<feature type="region of interest" description="Disordered" evidence="1">
    <location>
        <begin position="323"/>
        <end position="362"/>
    </location>
</feature>
<evidence type="ECO:0000313" key="4">
    <source>
        <dbReference type="Proteomes" id="UP000094020"/>
    </source>
</evidence>
<organism evidence="2">
    <name type="scientific">Kwoniella pini CBS 10737</name>
    <dbReference type="NCBI Taxonomy" id="1296096"/>
    <lineage>
        <taxon>Eukaryota</taxon>
        <taxon>Fungi</taxon>
        <taxon>Dikarya</taxon>
        <taxon>Basidiomycota</taxon>
        <taxon>Agaricomycotina</taxon>
        <taxon>Tremellomycetes</taxon>
        <taxon>Tremellales</taxon>
        <taxon>Cryptococcaceae</taxon>
        <taxon>Kwoniella</taxon>
    </lineage>
</organism>
<sequence length="505" mass="56252">MSTIDPSAPAPLRLPAILQNPTNTSQRQIESYNSQQREKLQARREAKLAPRVDNKLNGKGKRVIRRLDNAAFASNPHIAPPLKSDYYPSVPLQSRSKPPAYFDGDTIPRKQSIPSTILPPKGLNSHDSVNGNFNLSLKGTRQLLRKRGKRVEGLINTVEGELRNWLSGEGWNISTSNINDLREGPSWKIIDNILIDLSLFEQSINTSTITNNGQIGNSNRPGRRLPPQHQIIGLLPSLPKVNDKEIPSIMEISRSPVHLSWYIVDSFERLVIHILVRYYELVSWSETHQTLSGESIRLTNIIVPTIIKPRINISNQLITPETSELSSLSGPDSTGSFTASELDSDTATERGGDDNEEEEEEEIGYNLEGDTTITSLPEEFSQNLIINNQVELERTISNTSSAYASSEGGTSDYSLLEDSLILPPAPNRISNLNMNSKIPPDDEWSDFGSDLGDLPPIISNSNLSRPDRFLSNGLKSIENGNGNYNLNRRKGWEDKPTFFEYLYGA</sequence>
<protein>
    <recommendedName>
        <fullName evidence="5">R3H-associated N-terminal domain-containing protein</fullName>
    </recommendedName>
</protein>
<dbReference type="OrthoDB" id="10256743at2759"/>
<reference evidence="2" key="1">
    <citation type="submission" date="2013-07" db="EMBL/GenBank/DDBJ databases">
        <title>The Genome Sequence of Cryptococcus pinus CBS10737.</title>
        <authorList>
            <consortium name="The Broad Institute Genome Sequencing Platform"/>
            <person name="Cuomo C."/>
            <person name="Litvintseva A."/>
            <person name="Chen Y."/>
            <person name="Heitman J."/>
            <person name="Sun S."/>
            <person name="Springer D."/>
            <person name="Dromer F."/>
            <person name="Young S.K."/>
            <person name="Zeng Q."/>
            <person name="Gargeya S."/>
            <person name="Fitzgerald M."/>
            <person name="Abouelleil A."/>
            <person name="Alvarado L."/>
            <person name="Berlin A.M."/>
            <person name="Chapman S.B."/>
            <person name="Dewar J."/>
            <person name="Goldberg J."/>
            <person name="Griggs A."/>
            <person name="Gujja S."/>
            <person name="Hansen M."/>
            <person name="Howarth C."/>
            <person name="Imamovic A."/>
            <person name="Larimer J."/>
            <person name="McCowan C."/>
            <person name="Murphy C."/>
            <person name="Pearson M."/>
            <person name="Priest M."/>
            <person name="Roberts A."/>
            <person name="Saif S."/>
            <person name="Shea T."/>
            <person name="Sykes S."/>
            <person name="Wortman J."/>
            <person name="Nusbaum C."/>
            <person name="Birren B."/>
        </authorList>
    </citation>
    <scope>NUCLEOTIDE SEQUENCE [LARGE SCALE GENOMIC DNA]</scope>
    <source>
        <strain evidence="2">CBS 10737</strain>
    </source>
</reference>
<name>A0A1B9I169_9TREE</name>
<dbReference type="Proteomes" id="UP000094020">
    <property type="component" value="Chromosome 8"/>
</dbReference>
<reference evidence="3" key="2">
    <citation type="submission" date="2013-07" db="EMBL/GenBank/DDBJ databases">
        <authorList>
            <consortium name="The Broad Institute Genome Sequencing Platform"/>
            <person name="Cuomo C."/>
            <person name="Litvintseva A."/>
            <person name="Chen Y."/>
            <person name="Heitman J."/>
            <person name="Sun S."/>
            <person name="Springer D."/>
            <person name="Dromer F."/>
            <person name="Young S.K."/>
            <person name="Zeng Q."/>
            <person name="Gargeya S."/>
            <person name="Fitzgerald M."/>
            <person name="Abouelleil A."/>
            <person name="Alvarado L."/>
            <person name="Berlin A.M."/>
            <person name="Chapman S.B."/>
            <person name="Dewar J."/>
            <person name="Goldberg J."/>
            <person name="Griggs A."/>
            <person name="Gujja S."/>
            <person name="Hansen M."/>
            <person name="Howarth C."/>
            <person name="Imamovic A."/>
            <person name="Larimer J."/>
            <person name="McCowan C."/>
            <person name="Murphy C."/>
            <person name="Pearson M."/>
            <person name="Priest M."/>
            <person name="Roberts A."/>
            <person name="Saif S."/>
            <person name="Shea T."/>
            <person name="Sykes S."/>
            <person name="Wortman J."/>
            <person name="Nusbaum C."/>
            <person name="Birren B."/>
        </authorList>
    </citation>
    <scope>NUCLEOTIDE SEQUENCE</scope>
    <source>
        <strain evidence="3">CBS 10737</strain>
    </source>
</reference>
<evidence type="ECO:0000256" key="1">
    <source>
        <dbReference type="SAM" id="MobiDB-lite"/>
    </source>
</evidence>
<accession>A0A1B9I169</accession>
<gene>
    <name evidence="2" type="ORF">I206_04968</name>
    <name evidence="3" type="ORF">I206_106143</name>
</gene>
<evidence type="ECO:0000313" key="3">
    <source>
        <dbReference type="EMBL" id="WWC72183.1"/>
    </source>
</evidence>
<reference evidence="2" key="3">
    <citation type="submission" date="2016-07" db="EMBL/GenBank/DDBJ databases">
        <title>Evolution of pathogenesis and genome organization in the Tremellales.</title>
        <authorList>
            <person name="Cuomo C."/>
            <person name="Litvintseva A."/>
            <person name="Heitman J."/>
            <person name="Chen Y."/>
            <person name="Sun S."/>
            <person name="Springer D."/>
            <person name="Dromer F."/>
            <person name="Young S."/>
            <person name="Zeng Q."/>
            <person name="Chapman S."/>
            <person name="Gujja S."/>
            <person name="Saif S."/>
            <person name="Birren B."/>
        </authorList>
    </citation>
    <scope>NUCLEOTIDE SEQUENCE</scope>
    <source>
        <strain evidence="2">CBS 10737</strain>
    </source>
</reference>
<reference evidence="3" key="4">
    <citation type="submission" date="2024-02" db="EMBL/GenBank/DDBJ databases">
        <title>Comparative genomics of Cryptococcus and Kwoniella reveals pathogenesis evolution and contrasting modes of karyotype evolution via chromosome fusion or intercentromeric recombination.</title>
        <authorList>
            <person name="Coelho M.A."/>
            <person name="David-Palma M."/>
            <person name="Shea T."/>
            <person name="Bowers K."/>
            <person name="McGinley-Smith S."/>
            <person name="Mohammad A.W."/>
            <person name="Gnirke A."/>
            <person name="Yurkov A.M."/>
            <person name="Nowrousian M."/>
            <person name="Sun S."/>
            <person name="Cuomo C.A."/>
            <person name="Heitman J."/>
        </authorList>
    </citation>
    <scope>NUCLEOTIDE SEQUENCE</scope>
    <source>
        <strain evidence="3">CBS 10737</strain>
    </source>
</reference>
<evidence type="ECO:0000313" key="2">
    <source>
        <dbReference type="EMBL" id="OCF49279.1"/>
    </source>
</evidence>
<dbReference type="AlphaFoldDB" id="A0A1B9I169"/>
<dbReference type="EMBL" id="KI894012">
    <property type="protein sequence ID" value="OCF49279.1"/>
    <property type="molecule type" value="Genomic_DNA"/>
</dbReference>
<feature type="compositionally biased region" description="Polar residues" evidence="1">
    <location>
        <begin position="323"/>
        <end position="341"/>
    </location>
</feature>
<evidence type="ECO:0008006" key="5">
    <source>
        <dbReference type="Google" id="ProtNLM"/>
    </source>
</evidence>
<dbReference type="RefSeq" id="XP_019010498.1">
    <property type="nucleotide sequence ID" value="XM_019156696.1"/>
</dbReference>
<dbReference type="KEGG" id="kpin:30173337"/>